<feature type="compositionally biased region" description="Polar residues" evidence="14">
    <location>
        <begin position="44"/>
        <end position="59"/>
    </location>
</feature>
<evidence type="ECO:0000313" key="17">
    <source>
        <dbReference type="EnsemblMetazoa" id="XP_019761244.1"/>
    </source>
</evidence>
<evidence type="ECO:0000256" key="3">
    <source>
        <dbReference type="ARBA" id="ARBA00022414"/>
    </source>
</evidence>
<dbReference type="PANTHER" id="PTHR46297">
    <property type="entry name" value="ZINC FINGER CCCH-TYPE WITH G PATCH DOMAIN-CONTAINING PROTEIN"/>
    <property type="match status" value="1"/>
</dbReference>
<reference evidence="17" key="2">
    <citation type="submission" date="2024-08" db="UniProtKB">
        <authorList>
            <consortium name="EnsemblMetazoa"/>
        </authorList>
    </citation>
    <scope>IDENTIFICATION</scope>
</reference>
<feature type="coiled-coil region" evidence="13">
    <location>
        <begin position="451"/>
        <end position="478"/>
    </location>
</feature>
<dbReference type="GeneID" id="109538447"/>
<dbReference type="EnsemblMetazoa" id="XM_019905686.1">
    <property type="protein sequence ID" value="XP_019761245.1"/>
    <property type="gene ID" value="LOC109538447"/>
</dbReference>
<dbReference type="Gene3D" id="2.30.30.1190">
    <property type="match status" value="1"/>
</dbReference>
<keyword evidence="10" id="KW-0804">Transcription</keyword>
<dbReference type="GO" id="GO:0001227">
    <property type="term" value="F:DNA-binding transcription repressor activity, RNA polymerase II-specific"/>
    <property type="evidence" value="ECO:0007669"/>
    <property type="project" value="TreeGrafter"/>
</dbReference>
<dbReference type="Gene3D" id="2.30.30.140">
    <property type="match status" value="1"/>
</dbReference>
<evidence type="ECO:0000256" key="8">
    <source>
        <dbReference type="ARBA" id="ARBA00023015"/>
    </source>
</evidence>
<dbReference type="GO" id="GO:0000978">
    <property type="term" value="F:RNA polymerase II cis-regulatory region sequence-specific DNA binding"/>
    <property type="evidence" value="ECO:0007669"/>
    <property type="project" value="TreeGrafter"/>
</dbReference>
<reference evidence="18" key="1">
    <citation type="journal article" date="2013" name="Genome Biol.">
        <title>Draft genome of the mountain pine beetle, Dendroctonus ponderosae Hopkins, a major forest pest.</title>
        <authorList>
            <person name="Keeling C.I."/>
            <person name="Yuen M.M."/>
            <person name="Liao N.Y."/>
            <person name="Docking T.R."/>
            <person name="Chan S.K."/>
            <person name="Taylor G.A."/>
            <person name="Palmquist D.L."/>
            <person name="Jackman S.D."/>
            <person name="Nguyen A."/>
            <person name="Li M."/>
            <person name="Henderson H."/>
            <person name="Janes J.K."/>
            <person name="Zhao Y."/>
            <person name="Pandoh P."/>
            <person name="Moore R."/>
            <person name="Sperling F.A."/>
            <person name="Huber D.P."/>
            <person name="Birol I."/>
            <person name="Jones S.J."/>
            <person name="Bohlmann J."/>
        </authorList>
    </citation>
    <scope>NUCLEOTIDE SEQUENCE</scope>
</reference>
<feature type="region of interest" description="Disordered" evidence="14">
    <location>
        <begin position="44"/>
        <end position="67"/>
    </location>
</feature>
<evidence type="ECO:0000256" key="12">
    <source>
        <dbReference type="PROSITE-ProRule" id="PRU00723"/>
    </source>
</evidence>
<keyword evidence="11" id="KW-0539">Nucleus</keyword>
<dbReference type="GO" id="GO:0008270">
    <property type="term" value="F:zinc ion binding"/>
    <property type="evidence" value="ECO:0007669"/>
    <property type="project" value="UniProtKB-KW"/>
</dbReference>
<protein>
    <recommendedName>
        <fullName evidence="3">Zinc finger CCCH-type with G patch domain-containing protein</fullName>
    </recommendedName>
</protein>
<dbReference type="InterPro" id="IPR000467">
    <property type="entry name" value="G_patch_dom"/>
</dbReference>
<keyword evidence="6 12" id="KW-0863">Zinc-finger</keyword>
<comment type="subcellular location">
    <subcellularLocation>
        <location evidence="2">Nucleus</location>
    </subcellularLocation>
</comment>
<evidence type="ECO:0000256" key="4">
    <source>
        <dbReference type="ARBA" id="ARBA00022491"/>
    </source>
</evidence>
<evidence type="ECO:0000256" key="2">
    <source>
        <dbReference type="ARBA" id="ARBA00004123"/>
    </source>
</evidence>
<evidence type="ECO:0000313" key="18">
    <source>
        <dbReference type="Proteomes" id="UP000019118"/>
    </source>
</evidence>
<dbReference type="GO" id="GO:0005634">
    <property type="term" value="C:nucleus"/>
    <property type="evidence" value="ECO:0007669"/>
    <property type="project" value="UniProtKB-SubCell"/>
</dbReference>
<proteinExistence type="predicted"/>
<keyword evidence="13" id="KW-0175">Coiled coil</keyword>
<accession>A0AAR5PJN2</accession>
<keyword evidence="7 12" id="KW-0862">Zinc</keyword>
<sequence>MDTHEEYYQQLQVINQLLEQTPEGQEKNELKGLKENIEELLALTNLSPSTDDEQNNAVQQDREAESIPTNETLDDEYARFMAEVSEEGRVDISNATEDSQVLETTNPNHNNNYFKDLEGKKFRAPHHHHWGQLTYHNAMVCSVPDEISNPDDLQVKVLFLNPTHTEMLPCPYYFDCEKDCRFSDEQCRFSHGELVAYSSLQDYIEPKFEHLIVGSAILAKQADDLWYRAKITKILEEKCLVRFDSKSVNNDASEEIAFKHILPLENYENGDSDDVIEESEDEENLFEKAQTRQQIIDRSLMQTPGPARLGDWEKYTKGIGSRLMQKMGYIVGTGLGKEAEGIVNPVSIVILPQGKSLDFCMNLKEERNNPELFHADQQRVKSRKFGQNSGRRRVKAKINPELLELEGYIEWHFQSGKKVIEEKESSVLRDKLKIALDKAVNVASFMLDERIKTITLDLEELKIQIRQLEDKHQEPKSLYKKLSGKETDLKRLNIFRRLVQSELDRRKNNKEMAVF</sequence>
<dbReference type="AlphaFoldDB" id="A0AAR5PJN2"/>
<keyword evidence="4" id="KW-0678">Repressor</keyword>
<dbReference type="CDD" id="cd20384">
    <property type="entry name" value="Tudor_ZGPAT"/>
    <property type="match status" value="1"/>
</dbReference>
<evidence type="ECO:0000256" key="7">
    <source>
        <dbReference type="ARBA" id="ARBA00022833"/>
    </source>
</evidence>
<evidence type="ECO:0000256" key="1">
    <source>
        <dbReference type="ARBA" id="ARBA00004062"/>
    </source>
</evidence>
<dbReference type="PROSITE" id="PS50174">
    <property type="entry name" value="G_PATCH"/>
    <property type="match status" value="1"/>
</dbReference>
<keyword evidence="18" id="KW-1185">Reference proteome</keyword>
<keyword evidence="8" id="KW-0805">Transcription regulation</keyword>
<comment type="function">
    <text evidence="1">Transcription repressor.</text>
</comment>
<dbReference type="Pfam" id="PF01585">
    <property type="entry name" value="G-patch"/>
    <property type="match status" value="1"/>
</dbReference>
<keyword evidence="5 12" id="KW-0479">Metal-binding</keyword>
<evidence type="ECO:0000256" key="11">
    <source>
        <dbReference type="ARBA" id="ARBA00023242"/>
    </source>
</evidence>
<evidence type="ECO:0000259" key="16">
    <source>
        <dbReference type="PROSITE" id="PS50174"/>
    </source>
</evidence>
<dbReference type="KEGG" id="dpa:109538447"/>
<evidence type="ECO:0000256" key="13">
    <source>
        <dbReference type="SAM" id="Coils"/>
    </source>
</evidence>
<dbReference type="PANTHER" id="PTHR46297:SF1">
    <property type="entry name" value="ZINC FINGER CCCH-TYPE WITH G PATCH DOMAIN-CONTAINING PROTEIN"/>
    <property type="match status" value="1"/>
</dbReference>
<dbReference type="SMART" id="SM00443">
    <property type="entry name" value="G_patch"/>
    <property type="match status" value="1"/>
</dbReference>
<name>A0AAR5PJN2_DENPD</name>
<feature type="domain" description="G-patch" evidence="16">
    <location>
        <begin position="316"/>
        <end position="362"/>
    </location>
</feature>
<dbReference type="PROSITE" id="PS50103">
    <property type="entry name" value="ZF_C3H1"/>
    <property type="match status" value="1"/>
</dbReference>
<organism evidence="17 18">
    <name type="scientific">Dendroctonus ponderosae</name>
    <name type="common">Mountain pine beetle</name>
    <dbReference type="NCBI Taxonomy" id="77166"/>
    <lineage>
        <taxon>Eukaryota</taxon>
        <taxon>Metazoa</taxon>
        <taxon>Ecdysozoa</taxon>
        <taxon>Arthropoda</taxon>
        <taxon>Hexapoda</taxon>
        <taxon>Insecta</taxon>
        <taxon>Pterygota</taxon>
        <taxon>Neoptera</taxon>
        <taxon>Endopterygota</taxon>
        <taxon>Coleoptera</taxon>
        <taxon>Polyphaga</taxon>
        <taxon>Cucujiformia</taxon>
        <taxon>Curculionidae</taxon>
        <taxon>Scolytinae</taxon>
        <taxon>Dendroctonus</taxon>
    </lineage>
</organism>
<evidence type="ECO:0000256" key="6">
    <source>
        <dbReference type="ARBA" id="ARBA00022771"/>
    </source>
</evidence>
<evidence type="ECO:0000256" key="10">
    <source>
        <dbReference type="ARBA" id="ARBA00023163"/>
    </source>
</evidence>
<evidence type="ECO:0000256" key="9">
    <source>
        <dbReference type="ARBA" id="ARBA00023125"/>
    </source>
</evidence>
<evidence type="ECO:0000256" key="14">
    <source>
        <dbReference type="SAM" id="MobiDB-lite"/>
    </source>
</evidence>
<dbReference type="Proteomes" id="UP000019118">
    <property type="component" value="Unassembled WGS sequence"/>
</dbReference>
<feature type="domain" description="C3H1-type" evidence="15">
    <location>
        <begin position="169"/>
        <end position="194"/>
    </location>
</feature>
<evidence type="ECO:0000259" key="15">
    <source>
        <dbReference type="PROSITE" id="PS50103"/>
    </source>
</evidence>
<keyword evidence="9" id="KW-0238">DNA-binding</keyword>
<dbReference type="InterPro" id="IPR000571">
    <property type="entry name" value="Znf_CCCH"/>
</dbReference>
<feature type="zinc finger region" description="C3H1-type" evidence="12">
    <location>
        <begin position="169"/>
        <end position="194"/>
    </location>
</feature>
<evidence type="ECO:0000256" key="5">
    <source>
        <dbReference type="ARBA" id="ARBA00022723"/>
    </source>
</evidence>
<dbReference type="EnsemblMetazoa" id="XM_019905685.1">
    <property type="protein sequence ID" value="XP_019761244.1"/>
    <property type="gene ID" value="LOC109538447"/>
</dbReference>